<accession>M0LNM7</accession>
<dbReference type="InterPro" id="IPR055771">
    <property type="entry name" value="DUF7347"/>
</dbReference>
<reference evidence="4 5" key="2">
    <citation type="journal article" date="2014" name="PLoS Genet.">
        <title>Phylogenetically driven sequencing of extremely halophilic archaea reveals strategies for static and dynamic osmo-response.</title>
        <authorList>
            <person name="Becker E.A."/>
            <person name="Seitzer P.M."/>
            <person name="Tritt A."/>
            <person name="Larsen D."/>
            <person name="Krusor M."/>
            <person name="Yao A.I."/>
            <person name="Wu D."/>
            <person name="Madern D."/>
            <person name="Eisen J.A."/>
            <person name="Darling A.E."/>
            <person name="Facciotti M.T."/>
        </authorList>
    </citation>
    <scope>NUCLEOTIDE SEQUENCE [LARGE SCALE GENOMIC DNA]</scope>
    <source>
        <strain evidence="4 5">AJ5</strain>
    </source>
</reference>
<gene>
    <name evidence="4" type="ORF">C445_07350</name>
    <name evidence="3" type="ORF">CHINAEXTREME_04105</name>
</gene>
<dbReference type="EMBL" id="CP019285">
    <property type="protein sequence ID" value="APW97002.1"/>
    <property type="molecule type" value="Genomic_DNA"/>
</dbReference>
<protein>
    <recommendedName>
        <fullName evidence="7">ArsR family transcriptional regulator</fullName>
    </recommendedName>
</protein>
<dbReference type="Pfam" id="PF24042">
    <property type="entry name" value="DUF7351"/>
    <property type="match status" value="1"/>
</dbReference>
<dbReference type="eggNOG" id="arCOG03860">
    <property type="taxonomic scope" value="Archaea"/>
</dbReference>
<evidence type="ECO:0000313" key="3">
    <source>
        <dbReference type="EMBL" id="APW97002.1"/>
    </source>
</evidence>
<dbReference type="STRING" id="358396.CHINAEXTREME_04105"/>
<dbReference type="Pfam" id="PF24038">
    <property type="entry name" value="DUF7347"/>
    <property type="match status" value="1"/>
</dbReference>
<evidence type="ECO:0000259" key="2">
    <source>
        <dbReference type="Pfam" id="PF24042"/>
    </source>
</evidence>
<feature type="domain" description="DUF7351" evidence="2">
    <location>
        <begin position="122"/>
        <end position="302"/>
    </location>
</feature>
<feature type="domain" description="DUF7347" evidence="1">
    <location>
        <begin position="24"/>
        <end position="104"/>
    </location>
</feature>
<reference evidence="3" key="3">
    <citation type="submission" date="2017-01" db="EMBL/GenBank/DDBJ databases">
        <authorList>
            <person name="Mah S.A."/>
            <person name="Swanson W.J."/>
            <person name="Moy G.W."/>
            <person name="Vacquier V.D."/>
        </authorList>
    </citation>
    <scope>NUCLEOTIDE SEQUENCE</scope>
    <source>
        <strain evidence="3">AJ5</strain>
    </source>
</reference>
<evidence type="ECO:0000313" key="4">
    <source>
        <dbReference type="EMBL" id="EMA34718.1"/>
    </source>
</evidence>
<dbReference type="Proteomes" id="UP000186547">
    <property type="component" value="Chromosome"/>
</dbReference>
<dbReference type="InterPro" id="IPR055775">
    <property type="entry name" value="DUF7351"/>
</dbReference>
<evidence type="ECO:0000313" key="6">
    <source>
        <dbReference type="Proteomes" id="UP000186547"/>
    </source>
</evidence>
<sequence length="312" mass="34298">MADTESESGEWTDRYDPVGSLPLDEALAVLGEETRARIVVELGAAVAPEDARPGLLSFSDLMDRVGIEDSGRFNYHLEKLVGTFVRKADDGYRLRPPGHLFYRALVAGTLTERERLEPFTAGSCPDCGADLTAEYPADHYLYVRCRECSGFFHTVHLPNRGVRDRSREDALEAALRKSRHESGLLREGVCHACVAPVERELRTDDPGVCGRRCEYDVYAILACSACNTGGIGHPAQIALTAPAVVGFFHDHGRDARTVRPWEPVVIAAENGTRFDGESSTAVVPFELGDERLTVRLDDDLQVASVTHTRRSS</sequence>
<dbReference type="KEGG" id="hlc:CHINAEXTREME04105"/>
<name>M0LNM7_NATLA</name>
<evidence type="ECO:0008006" key="7">
    <source>
        <dbReference type="Google" id="ProtNLM"/>
    </source>
</evidence>
<dbReference type="GeneID" id="30920279"/>
<evidence type="ECO:0000313" key="5">
    <source>
        <dbReference type="Proteomes" id="UP000011555"/>
    </source>
</evidence>
<dbReference type="PATRIC" id="fig|358396.7.peg.1487"/>
<keyword evidence="5" id="KW-1185">Reference proteome</keyword>
<reference evidence="3 6" key="1">
    <citation type="journal article" date="2011" name="J. Bacteriol.">
        <title>Genome sequence of Halobiforma lacisalsi AJ5, an extremely halophilic archaeon which harbors a bop gene.</title>
        <authorList>
            <person name="Jiang X."/>
            <person name="Wang S."/>
            <person name="Cheng H."/>
            <person name="Huo Y."/>
            <person name="Zhang X."/>
            <person name="Zhu X."/>
            <person name="Han X."/>
            <person name="Ni P."/>
            <person name="Wu M."/>
        </authorList>
    </citation>
    <scope>NUCLEOTIDE SEQUENCE [LARGE SCALE GENOMIC DNA]</scope>
    <source>
        <strain evidence="3 6">AJ5</strain>
    </source>
</reference>
<dbReference type="AlphaFoldDB" id="M0LNM7"/>
<organism evidence="4 5">
    <name type="scientific">Natronobacterium lacisalsi AJ5</name>
    <dbReference type="NCBI Taxonomy" id="358396"/>
    <lineage>
        <taxon>Archaea</taxon>
        <taxon>Methanobacteriati</taxon>
        <taxon>Methanobacteriota</taxon>
        <taxon>Stenosarchaea group</taxon>
        <taxon>Halobacteria</taxon>
        <taxon>Halobacteriales</taxon>
        <taxon>Natrialbaceae</taxon>
        <taxon>Natronobacterium</taxon>
    </lineage>
</organism>
<dbReference type="RefSeq" id="WP_007141201.1">
    <property type="nucleotide sequence ID" value="NZ_AOLZ01000031.1"/>
</dbReference>
<dbReference type="Proteomes" id="UP000011555">
    <property type="component" value="Unassembled WGS sequence"/>
</dbReference>
<evidence type="ECO:0000259" key="1">
    <source>
        <dbReference type="Pfam" id="PF24038"/>
    </source>
</evidence>
<dbReference type="EMBL" id="AOLZ01000031">
    <property type="protein sequence ID" value="EMA34718.1"/>
    <property type="molecule type" value="Genomic_DNA"/>
</dbReference>
<proteinExistence type="predicted"/>